<dbReference type="InterPro" id="IPR001227">
    <property type="entry name" value="Ac_transferase_dom_sf"/>
</dbReference>
<evidence type="ECO:0000313" key="7">
    <source>
        <dbReference type="EMBL" id="KAH6655697.1"/>
    </source>
</evidence>
<gene>
    <name evidence="7" type="ORF">BKA67DRAFT_534612</name>
</gene>
<keyword evidence="2" id="KW-0597">Phosphoprotein</keyword>
<dbReference type="GeneID" id="70128774"/>
<reference evidence="7" key="1">
    <citation type="journal article" date="2021" name="Nat. Commun.">
        <title>Genetic determinants of endophytism in the Arabidopsis root mycobiome.</title>
        <authorList>
            <person name="Mesny F."/>
            <person name="Miyauchi S."/>
            <person name="Thiergart T."/>
            <person name="Pickel B."/>
            <person name="Atanasova L."/>
            <person name="Karlsson M."/>
            <person name="Huettel B."/>
            <person name="Barry K.W."/>
            <person name="Haridas S."/>
            <person name="Chen C."/>
            <person name="Bauer D."/>
            <person name="Andreopoulos W."/>
            <person name="Pangilinan J."/>
            <person name="LaButti K."/>
            <person name="Riley R."/>
            <person name="Lipzen A."/>
            <person name="Clum A."/>
            <person name="Drula E."/>
            <person name="Henrissat B."/>
            <person name="Kohler A."/>
            <person name="Grigoriev I.V."/>
            <person name="Martin F.M."/>
            <person name="Hacquard S."/>
        </authorList>
    </citation>
    <scope>NUCLEOTIDE SEQUENCE</scope>
    <source>
        <strain evidence="7">MPI-SDFR-AT-0073</strain>
    </source>
</reference>
<dbReference type="InterPro" id="IPR016039">
    <property type="entry name" value="Thiolase-like"/>
</dbReference>
<dbReference type="InterPro" id="IPR016035">
    <property type="entry name" value="Acyl_Trfase/lysoPLipase"/>
</dbReference>
<dbReference type="SMART" id="SM00827">
    <property type="entry name" value="PKS_AT"/>
    <property type="match status" value="1"/>
</dbReference>
<sequence length="880" mass="96034">MHQLAAIHIISPDGISHTFNNRANGYSRGEGIGSLIVKSLSNAIRDGDTIRAVIKGSRPGGSSDLIRDVYREAGLPLDKTDYVELHGTSTPVGDPLELSAIAATFGSSRTPSQPLYVGSIKQAVGHTKGCASLAGLFKSMLCLEKGIVLPTAEVDQVNPKRKLVDWNLALPERAMDWPSSGCRRISVNSFGFGGANAHVILDDAHHYTQAHALKGKHSTTSTKTSLWYRRTDSVLDITMYTPMGALMIALVDLLAEYSIRPKAVVGHSSGKIAATYAAGIPTHEDAIKVAYLRGVYSERVSQGPRSGRMLAAGISEQETHIYPKAMPSECVVIACVNSPKSVTLSSDVEYIDQLEIDILKDSKFARKLRVATVYHSPLMRMVAEDCMSAMIDADNGEPQDTATVPMFSSVTAPLVQIMELVDKKLPSELPYTSILVSGEDAVTTYLKAAGHVWALGMPVSLDNANQNKPSQAVQVAVDLPSYPWNHEKVYWHESAATKEQRLGQKARTDLLGIAVEHQNPLEPQWRNYLRVRENPWIEDHKITGATLYPGAGMLIMVLEAVREITGGEKSAKGIEFVDVHFDRGLVIPSEGSAKTLLRIQTPHDAESSHYNSAIFSRIGEGSWTKHCFVNSSIVSEGTNVDGGSDLASFEWETQISAFDAIKRLPSREVDVKKFYESLDNVGMNYGPSFRNLASLTVSPENGCSHGTVKIPDTRSVMPYEYEFPHIIDPATLDAIFHLLAAVPYLLERLFISFKQPQGAGSVFTGFGQKANRSDKQLAADLVVSDECWSEPKVIVKGLIMRQVSSDLSNIFSDSAMTSEKKTTNIVWKADPESLLRRSEAAVPSYIEIAGLQGWLELECHKSNGLRVLLVGNTLDGDVLS</sequence>
<dbReference type="InterPro" id="IPR049551">
    <property type="entry name" value="PKS_DH_C"/>
</dbReference>
<dbReference type="Gene3D" id="3.10.129.110">
    <property type="entry name" value="Polyketide synthase dehydratase"/>
    <property type="match status" value="1"/>
</dbReference>
<keyword evidence="8" id="KW-1185">Reference proteome</keyword>
<dbReference type="GO" id="GO:0044550">
    <property type="term" value="P:secondary metabolite biosynthetic process"/>
    <property type="evidence" value="ECO:0007669"/>
    <property type="project" value="TreeGrafter"/>
</dbReference>
<feature type="active site" description="Proton acceptor; for dehydratase activity" evidence="4">
    <location>
        <position position="540"/>
    </location>
</feature>
<evidence type="ECO:0008006" key="9">
    <source>
        <dbReference type="Google" id="ProtNLM"/>
    </source>
</evidence>
<dbReference type="PANTHER" id="PTHR43775">
    <property type="entry name" value="FATTY ACID SYNTHASE"/>
    <property type="match status" value="1"/>
</dbReference>
<dbReference type="InterPro" id="IPR014031">
    <property type="entry name" value="Ketoacyl_synth_C"/>
</dbReference>
<dbReference type="Pfam" id="PF00698">
    <property type="entry name" value="Acyl_transf_1"/>
    <property type="match status" value="1"/>
</dbReference>
<keyword evidence="1" id="KW-0596">Phosphopantetheine</keyword>
<dbReference type="Gene3D" id="3.40.366.10">
    <property type="entry name" value="Malonyl-Coenzyme A Acyl Carrier Protein, domain 2"/>
    <property type="match status" value="1"/>
</dbReference>
<dbReference type="Proteomes" id="UP000758603">
    <property type="component" value="Unassembled WGS sequence"/>
</dbReference>
<dbReference type="Pfam" id="PF16197">
    <property type="entry name" value="KAsynt_C_assoc"/>
    <property type="match status" value="1"/>
</dbReference>
<dbReference type="Pfam" id="PF00109">
    <property type="entry name" value="ketoacyl-synt"/>
    <property type="match status" value="1"/>
</dbReference>
<dbReference type="SUPFAM" id="SSF52151">
    <property type="entry name" value="FabD/lysophospholipase-like"/>
    <property type="match status" value="1"/>
</dbReference>
<feature type="domain" description="Ketosynthase family 3 (KS3)" evidence="5">
    <location>
        <begin position="1"/>
        <end position="203"/>
    </location>
</feature>
<evidence type="ECO:0000259" key="6">
    <source>
        <dbReference type="PROSITE" id="PS52019"/>
    </source>
</evidence>
<protein>
    <recommendedName>
        <fullName evidence="9">Polyketide synthase</fullName>
    </recommendedName>
</protein>
<feature type="region of interest" description="C-terminal hotdog fold" evidence="4">
    <location>
        <begin position="666"/>
        <end position="809"/>
    </location>
</feature>
<dbReference type="InterPro" id="IPR049552">
    <property type="entry name" value="PKS_DH_N"/>
</dbReference>
<feature type="active site" description="Proton donor; for dehydratase activity" evidence="4">
    <location>
        <position position="733"/>
    </location>
</feature>
<dbReference type="PANTHER" id="PTHR43775:SF29">
    <property type="entry name" value="ASPERFURANONE POLYKETIDE SYNTHASE AFOG-RELATED"/>
    <property type="match status" value="1"/>
</dbReference>
<comment type="caution">
    <text evidence="7">The sequence shown here is derived from an EMBL/GenBank/DDBJ whole genome shotgun (WGS) entry which is preliminary data.</text>
</comment>
<proteinExistence type="predicted"/>
<name>A0A9P8UNZ8_9PEZI</name>
<organism evidence="7 8">
    <name type="scientific">Truncatella angustata</name>
    <dbReference type="NCBI Taxonomy" id="152316"/>
    <lineage>
        <taxon>Eukaryota</taxon>
        <taxon>Fungi</taxon>
        <taxon>Dikarya</taxon>
        <taxon>Ascomycota</taxon>
        <taxon>Pezizomycotina</taxon>
        <taxon>Sordariomycetes</taxon>
        <taxon>Xylariomycetidae</taxon>
        <taxon>Amphisphaeriales</taxon>
        <taxon>Sporocadaceae</taxon>
        <taxon>Truncatella</taxon>
    </lineage>
</organism>
<dbReference type="SUPFAM" id="SSF55048">
    <property type="entry name" value="Probable ACP-binding domain of malonyl-CoA ACP transacylase"/>
    <property type="match status" value="1"/>
</dbReference>
<keyword evidence="3" id="KW-0511">Multifunctional enzyme</keyword>
<dbReference type="InterPro" id="IPR042104">
    <property type="entry name" value="PKS_dehydratase_sf"/>
</dbReference>
<dbReference type="PROSITE" id="PS52019">
    <property type="entry name" value="PKS_MFAS_DH"/>
    <property type="match status" value="1"/>
</dbReference>
<dbReference type="InterPro" id="IPR014030">
    <property type="entry name" value="Ketoacyl_synth_N"/>
</dbReference>
<evidence type="ECO:0000259" key="5">
    <source>
        <dbReference type="PROSITE" id="PS52004"/>
    </source>
</evidence>
<dbReference type="EMBL" id="JAGPXC010000003">
    <property type="protein sequence ID" value="KAH6655697.1"/>
    <property type="molecule type" value="Genomic_DNA"/>
</dbReference>
<evidence type="ECO:0000256" key="1">
    <source>
        <dbReference type="ARBA" id="ARBA00022450"/>
    </source>
</evidence>
<dbReference type="RefSeq" id="XP_045959962.1">
    <property type="nucleotide sequence ID" value="XM_046099882.1"/>
</dbReference>
<dbReference type="InterPro" id="IPR050091">
    <property type="entry name" value="PKS_NRPS_Biosynth_Enz"/>
</dbReference>
<dbReference type="CDD" id="cd00833">
    <property type="entry name" value="PKS"/>
    <property type="match status" value="1"/>
</dbReference>
<dbReference type="Pfam" id="PF21089">
    <property type="entry name" value="PKS_DH_N"/>
    <property type="match status" value="1"/>
</dbReference>
<accession>A0A9P8UNZ8</accession>
<evidence type="ECO:0000256" key="3">
    <source>
        <dbReference type="ARBA" id="ARBA00023268"/>
    </source>
</evidence>
<dbReference type="InterPro" id="IPR020841">
    <property type="entry name" value="PKS_Beta-ketoAc_synthase_dom"/>
</dbReference>
<dbReference type="SUPFAM" id="SSF53901">
    <property type="entry name" value="Thiolase-like"/>
    <property type="match status" value="1"/>
</dbReference>
<dbReference type="InterPro" id="IPR014043">
    <property type="entry name" value="Acyl_transferase_dom"/>
</dbReference>
<dbReference type="GO" id="GO:0004312">
    <property type="term" value="F:fatty acid synthase activity"/>
    <property type="evidence" value="ECO:0007669"/>
    <property type="project" value="TreeGrafter"/>
</dbReference>
<feature type="domain" description="PKS/mFAS DH" evidence="6">
    <location>
        <begin position="508"/>
        <end position="809"/>
    </location>
</feature>
<dbReference type="OrthoDB" id="329835at2759"/>
<dbReference type="PROSITE" id="PS52004">
    <property type="entry name" value="KS3_2"/>
    <property type="match status" value="1"/>
</dbReference>
<dbReference type="InterPro" id="IPR016036">
    <property type="entry name" value="Malonyl_transacylase_ACP-bd"/>
</dbReference>
<feature type="region of interest" description="N-terminal hotdog fold" evidence="4">
    <location>
        <begin position="508"/>
        <end position="638"/>
    </location>
</feature>
<dbReference type="AlphaFoldDB" id="A0A9P8UNZ8"/>
<evidence type="ECO:0000256" key="4">
    <source>
        <dbReference type="PROSITE-ProRule" id="PRU01363"/>
    </source>
</evidence>
<dbReference type="InterPro" id="IPR032821">
    <property type="entry name" value="PKS_assoc"/>
</dbReference>
<dbReference type="Gene3D" id="3.40.47.10">
    <property type="match status" value="1"/>
</dbReference>
<evidence type="ECO:0000313" key="8">
    <source>
        <dbReference type="Proteomes" id="UP000758603"/>
    </source>
</evidence>
<dbReference type="Pfam" id="PF02801">
    <property type="entry name" value="Ketoacyl-synt_C"/>
    <property type="match status" value="1"/>
</dbReference>
<dbReference type="Pfam" id="PF14765">
    <property type="entry name" value="PS-DH"/>
    <property type="match status" value="1"/>
</dbReference>
<dbReference type="SMART" id="SM00825">
    <property type="entry name" value="PKS_KS"/>
    <property type="match status" value="1"/>
</dbReference>
<evidence type="ECO:0000256" key="2">
    <source>
        <dbReference type="ARBA" id="ARBA00022553"/>
    </source>
</evidence>
<dbReference type="SMART" id="SM00826">
    <property type="entry name" value="PKS_DH"/>
    <property type="match status" value="1"/>
</dbReference>
<dbReference type="InterPro" id="IPR020807">
    <property type="entry name" value="PKS_DH"/>
</dbReference>
<dbReference type="GO" id="GO:0006633">
    <property type="term" value="P:fatty acid biosynthetic process"/>
    <property type="evidence" value="ECO:0007669"/>
    <property type="project" value="TreeGrafter"/>
</dbReference>
<dbReference type="InterPro" id="IPR049900">
    <property type="entry name" value="PKS_mFAS_DH"/>
</dbReference>